<sequence length="399" mass="44515">MAACTETLTDLASQLSGIATSPASDAEKNAAAAGIAKQILKTVRTPYPDWMEKAFANVEITALRLCIDWGVFAAIPEQGTISFSELAKQVKSETSLIRRICWVPIASGVLRQYGTDQVGHTALSRQYLPGSPDGLLLSMVTSHFRFDEHMLPALKLPEYFIEYGRREPVTRLHTPHAYSHGQPDRDIWEIQKESPERMKRFMAAMDVLQKFIPLVGMYDFSWVKSKLAEDKDRVILVDVGGGKGHAIKAILNENPFIPAERVVLEDRDEIIEEVAALTEPELKGVQLQVHDFHKPQPVKGALIYWIRRCLHDYGDDVCVKMLTQLSDAMASDSKVLISEMVMSNPPDPLAAMNDFDMLEIGGKERTADDWAELVARAGLKMEGIHGLDKKMQVIECIKA</sequence>
<dbReference type="PANTHER" id="PTHR43712:SF16">
    <property type="entry name" value="O-METHYLTRANSFERASE ELCB"/>
    <property type="match status" value="1"/>
</dbReference>
<dbReference type="Pfam" id="PF00891">
    <property type="entry name" value="Methyltransf_2"/>
    <property type="match status" value="1"/>
</dbReference>
<evidence type="ECO:0000313" key="7">
    <source>
        <dbReference type="EMBL" id="KAF4844709.1"/>
    </source>
</evidence>
<dbReference type="Proteomes" id="UP000711996">
    <property type="component" value="Unassembled WGS sequence"/>
</dbReference>
<keyword evidence="1 7" id="KW-0489">Methyltransferase</keyword>
<dbReference type="Gene3D" id="3.40.50.150">
    <property type="entry name" value="Vaccinia Virus protein VP39"/>
    <property type="match status" value="1"/>
</dbReference>
<protein>
    <submittedName>
        <fullName evidence="7">Methyltransferase fsa4</fullName>
    </submittedName>
</protein>
<evidence type="ECO:0000256" key="3">
    <source>
        <dbReference type="ARBA" id="ARBA00022691"/>
    </source>
</evidence>
<dbReference type="InterPro" id="IPR029063">
    <property type="entry name" value="SAM-dependent_MTases_sf"/>
</dbReference>
<gene>
    <name evidence="7" type="primary">fsa4-1</name>
    <name evidence="7" type="ORF">CGCSCA2_v013812</name>
</gene>
<evidence type="ECO:0000256" key="4">
    <source>
        <dbReference type="PIRSR" id="PIRSR005739-1"/>
    </source>
</evidence>
<dbReference type="Gene3D" id="1.10.10.10">
    <property type="entry name" value="Winged helix-like DNA-binding domain superfamily/Winged helix DNA-binding domain"/>
    <property type="match status" value="1"/>
</dbReference>
<evidence type="ECO:0000313" key="8">
    <source>
        <dbReference type="Proteomes" id="UP000711996"/>
    </source>
</evidence>
<dbReference type="EMBL" id="QPMT01000075">
    <property type="protein sequence ID" value="KAF4844709.1"/>
    <property type="molecule type" value="Genomic_DNA"/>
</dbReference>
<feature type="active site" description="Proton acceptor" evidence="4">
    <location>
        <position position="311"/>
    </location>
</feature>
<dbReference type="PIRSF" id="PIRSF005739">
    <property type="entry name" value="O-mtase"/>
    <property type="match status" value="1"/>
</dbReference>
<dbReference type="Pfam" id="PF08100">
    <property type="entry name" value="Dimerisation"/>
    <property type="match status" value="1"/>
</dbReference>
<accession>A0A9P5EJ28</accession>
<dbReference type="PROSITE" id="PS51683">
    <property type="entry name" value="SAM_OMT_II"/>
    <property type="match status" value="1"/>
</dbReference>
<dbReference type="AlphaFoldDB" id="A0A9P5EJ28"/>
<dbReference type="GO" id="GO:0032259">
    <property type="term" value="P:methylation"/>
    <property type="evidence" value="ECO:0007669"/>
    <property type="project" value="UniProtKB-KW"/>
</dbReference>
<proteinExistence type="predicted"/>
<dbReference type="InterPro" id="IPR036390">
    <property type="entry name" value="WH_DNA-bd_sf"/>
</dbReference>
<dbReference type="InterPro" id="IPR016461">
    <property type="entry name" value="COMT-like"/>
</dbReference>
<name>A0A9P5EJ28_COLSI</name>
<dbReference type="SUPFAM" id="SSF46785">
    <property type="entry name" value="Winged helix' DNA-binding domain"/>
    <property type="match status" value="1"/>
</dbReference>
<evidence type="ECO:0000259" key="5">
    <source>
        <dbReference type="Pfam" id="PF00891"/>
    </source>
</evidence>
<feature type="domain" description="O-methyltransferase dimerisation" evidence="6">
    <location>
        <begin position="57"/>
        <end position="128"/>
    </location>
</feature>
<dbReference type="InterPro" id="IPR036388">
    <property type="entry name" value="WH-like_DNA-bd_sf"/>
</dbReference>
<organism evidence="7 8">
    <name type="scientific">Colletotrichum siamense</name>
    <name type="common">Anthracnose fungus</name>
    <dbReference type="NCBI Taxonomy" id="690259"/>
    <lineage>
        <taxon>Eukaryota</taxon>
        <taxon>Fungi</taxon>
        <taxon>Dikarya</taxon>
        <taxon>Ascomycota</taxon>
        <taxon>Pezizomycotina</taxon>
        <taxon>Sordariomycetes</taxon>
        <taxon>Hypocreomycetidae</taxon>
        <taxon>Glomerellales</taxon>
        <taxon>Glomerellaceae</taxon>
        <taxon>Colletotrichum</taxon>
        <taxon>Colletotrichum gloeosporioides species complex</taxon>
    </lineage>
</organism>
<dbReference type="InterPro" id="IPR001077">
    <property type="entry name" value="COMT_C"/>
</dbReference>
<evidence type="ECO:0000259" key="6">
    <source>
        <dbReference type="Pfam" id="PF08100"/>
    </source>
</evidence>
<evidence type="ECO:0000256" key="2">
    <source>
        <dbReference type="ARBA" id="ARBA00022679"/>
    </source>
</evidence>
<dbReference type="GO" id="GO:0008171">
    <property type="term" value="F:O-methyltransferase activity"/>
    <property type="evidence" value="ECO:0007669"/>
    <property type="project" value="InterPro"/>
</dbReference>
<dbReference type="InterPro" id="IPR012967">
    <property type="entry name" value="COMT_dimerisation"/>
</dbReference>
<keyword evidence="8" id="KW-1185">Reference proteome</keyword>
<reference evidence="7" key="1">
    <citation type="submission" date="2019-06" db="EMBL/GenBank/DDBJ databases">
        <authorList>
            <person name="Gan P."/>
            <person name="Shirasu K."/>
        </authorList>
    </citation>
    <scope>NUCLEOTIDE SEQUENCE [LARGE SCALE GENOMIC DNA]</scope>
    <source>
        <strain evidence="7">CAD2</strain>
    </source>
</reference>
<feature type="domain" description="O-methyltransferase C-terminal" evidence="5">
    <location>
        <begin position="174"/>
        <end position="379"/>
    </location>
</feature>
<keyword evidence="3" id="KW-0949">S-adenosyl-L-methionine</keyword>
<keyword evidence="2" id="KW-0808">Transferase</keyword>
<dbReference type="OrthoDB" id="1535081at2759"/>
<evidence type="ECO:0000256" key="1">
    <source>
        <dbReference type="ARBA" id="ARBA00022603"/>
    </source>
</evidence>
<dbReference type="PANTHER" id="PTHR43712">
    <property type="entry name" value="PUTATIVE (AFU_ORTHOLOGUE AFUA_4G14580)-RELATED"/>
    <property type="match status" value="1"/>
</dbReference>
<comment type="caution">
    <text evidence="7">The sequence shown here is derived from an EMBL/GenBank/DDBJ whole genome shotgun (WGS) entry which is preliminary data.</text>
</comment>
<dbReference type="SUPFAM" id="SSF53335">
    <property type="entry name" value="S-adenosyl-L-methionine-dependent methyltransferases"/>
    <property type="match status" value="1"/>
</dbReference>